<dbReference type="Gene3D" id="1.10.10.200">
    <property type="match status" value="1"/>
</dbReference>
<reference evidence="4 5" key="1">
    <citation type="submission" date="2024-11" db="EMBL/GenBank/DDBJ databases">
        <title>Adaptive evolution of stress response genes in parasites aligns with host niche diversity.</title>
        <authorList>
            <person name="Hahn C."/>
            <person name="Resl P."/>
        </authorList>
    </citation>
    <scope>NUCLEOTIDE SEQUENCE [LARGE SCALE GENOMIC DNA]</scope>
    <source>
        <strain evidence="4">EGGRZ-B1_66</strain>
        <tissue evidence="4">Body</tissue>
    </source>
</reference>
<dbReference type="EMBL" id="JBJKFK010000039">
    <property type="protein sequence ID" value="KAL3320642.1"/>
    <property type="molecule type" value="Genomic_DNA"/>
</dbReference>
<dbReference type="Pfam" id="PF20772">
    <property type="entry name" value="TACO1_YebC_N"/>
    <property type="match status" value="1"/>
</dbReference>
<dbReference type="PANTHER" id="PTHR12532:SF0">
    <property type="entry name" value="TRANSLATIONAL ACTIVATOR OF CYTOCHROME C OXIDASE 1"/>
    <property type="match status" value="1"/>
</dbReference>
<name>A0ABD2QM80_9PLAT</name>
<dbReference type="InterPro" id="IPR029072">
    <property type="entry name" value="YebC-like"/>
</dbReference>
<evidence type="ECO:0000313" key="4">
    <source>
        <dbReference type="EMBL" id="KAL3320642.1"/>
    </source>
</evidence>
<dbReference type="SUPFAM" id="SSF75625">
    <property type="entry name" value="YebC-like"/>
    <property type="match status" value="1"/>
</dbReference>
<evidence type="ECO:0000259" key="3">
    <source>
        <dbReference type="Pfam" id="PF20772"/>
    </source>
</evidence>
<organism evidence="4 5">
    <name type="scientific">Cichlidogyrus casuarinus</name>
    <dbReference type="NCBI Taxonomy" id="1844966"/>
    <lineage>
        <taxon>Eukaryota</taxon>
        <taxon>Metazoa</taxon>
        <taxon>Spiralia</taxon>
        <taxon>Lophotrochozoa</taxon>
        <taxon>Platyhelminthes</taxon>
        <taxon>Monogenea</taxon>
        <taxon>Monopisthocotylea</taxon>
        <taxon>Dactylogyridea</taxon>
        <taxon>Ancyrocephalidae</taxon>
        <taxon>Cichlidogyrus</taxon>
    </lineage>
</organism>
<feature type="domain" description="TACO1/YebC-like N-terminal" evidence="3">
    <location>
        <begin position="12"/>
        <end position="80"/>
    </location>
</feature>
<accession>A0ABD2QM80</accession>
<sequence>MHASVRFDAGHSHWQNVRHIKEAKDHAKSKAIALYTRLIAQSIKEGNGIRDPKINGRLASVLEHAKAQSVPMATIKRILEQDNIIDPYCIEVQGPGGIFILVESRNKNLKAEKERNSFVYSLKLPSTAGQITREFFVHQGSIIMKGFFKNHDEAMDAAIECGASEVDIINDASEDYFKFTCDSDYLNPVKENLEKFCNQGVFEYCDEYVASSTVEVSKETSELLEQFYEKLRSNIDTVDRIYDNIEVTS</sequence>
<dbReference type="InterPro" id="IPR048300">
    <property type="entry name" value="TACO1_YebC-like_2nd/3rd_dom"/>
</dbReference>
<dbReference type="AlphaFoldDB" id="A0ABD2QM80"/>
<dbReference type="InterPro" id="IPR002876">
    <property type="entry name" value="Transcrip_reg_TACO1-like"/>
</dbReference>
<dbReference type="PANTHER" id="PTHR12532">
    <property type="entry name" value="TRANSLATIONAL ACTIVATOR OF CYTOCHROME C OXIDASE 1"/>
    <property type="match status" value="1"/>
</dbReference>
<comment type="similarity">
    <text evidence="1">Belongs to the TACO1 family.</text>
</comment>
<feature type="domain" description="TACO1/YebC-like second and third" evidence="2">
    <location>
        <begin position="89"/>
        <end position="245"/>
    </location>
</feature>
<dbReference type="Pfam" id="PF01709">
    <property type="entry name" value="Transcrip_reg"/>
    <property type="match status" value="1"/>
</dbReference>
<gene>
    <name evidence="4" type="primary">TACO1</name>
    <name evidence="4" type="ORF">Ciccas_000679</name>
</gene>
<protein>
    <submittedName>
        <fullName evidence="4">Translational activator of mitochondrially encoded cytochrome c oxidase I</fullName>
    </submittedName>
</protein>
<dbReference type="Proteomes" id="UP001626550">
    <property type="component" value="Unassembled WGS sequence"/>
</dbReference>
<evidence type="ECO:0000256" key="1">
    <source>
        <dbReference type="ARBA" id="ARBA00008724"/>
    </source>
</evidence>
<evidence type="ECO:0000313" key="5">
    <source>
        <dbReference type="Proteomes" id="UP001626550"/>
    </source>
</evidence>
<dbReference type="InterPro" id="IPR049083">
    <property type="entry name" value="TACO1_YebC_N"/>
</dbReference>
<comment type="caution">
    <text evidence="4">The sequence shown here is derived from an EMBL/GenBank/DDBJ whole genome shotgun (WGS) entry which is preliminary data.</text>
</comment>
<dbReference type="InterPro" id="IPR017856">
    <property type="entry name" value="Integrase-like_N"/>
</dbReference>
<evidence type="ECO:0000259" key="2">
    <source>
        <dbReference type="Pfam" id="PF01709"/>
    </source>
</evidence>
<dbReference type="InterPro" id="IPR026564">
    <property type="entry name" value="Transcrip_reg_TACO1-like_dom3"/>
</dbReference>
<proteinExistence type="inferred from homology"/>
<keyword evidence="5" id="KW-1185">Reference proteome</keyword>
<dbReference type="Gene3D" id="3.30.70.980">
    <property type="match status" value="2"/>
</dbReference>
<dbReference type="GO" id="GO:0005737">
    <property type="term" value="C:cytoplasm"/>
    <property type="evidence" value="ECO:0007669"/>
    <property type="project" value="UniProtKB-ARBA"/>
</dbReference>